<dbReference type="InterPro" id="IPR003737">
    <property type="entry name" value="GlcNAc_PI_deacetylase-related"/>
</dbReference>
<reference evidence="1 2" key="1">
    <citation type="submission" date="2015-07" db="EMBL/GenBank/DDBJ databases">
        <title>Whole genome sequence of Herpetosiphon geysericola DSM 7119.</title>
        <authorList>
            <person name="Hemp J."/>
            <person name="Ward L.M."/>
            <person name="Pace L.A."/>
            <person name="Fischer W.W."/>
        </authorList>
    </citation>
    <scope>NUCLEOTIDE SEQUENCE [LARGE SCALE GENOMIC DNA]</scope>
    <source>
        <strain evidence="1 2">DSM 7119</strain>
    </source>
</reference>
<dbReference type="OrthoDB" id="9815144at2"/>
<dbReference type="InterPro" id="IPR024078">
    <property type="entry name" value="LmbE-like_dom_sf"/>
</dbReference>
<dbReference type="Pfam" id="PF02585">
    <property type="entry name" value="PIG-L"/>
    <property type="match status" value="1"/>
</dbReference>
<dbReference type="RefSeq" id="WP_054533475.1">
    <property type="nucleotide sequence ID" value="NZ_LGKP01000011.1"/>
</dbReference>
<dbReference type="PANTHER" id="PTHR12993">
    <property type="entry name" value="N-ACETYLGLUCOSAMINYL-PHOSPHATIDYLINOSITOL DE-N-ACETYLASE-RELATED"/>
    <property type="match status" value="1"/>
</dbReference>
<proteinExistence type="predicted"/>
<sequence>MTDHRPTIMLVHAHPDDEVISTGGIALKYHEEGVRVVLVTCTRGEEGEIVDAELNTPENKARLAEIRDEELAKAIALLNITEFHQLAYRDSGMINTPANDHPESFNKADLQAATARLVALVRQYQPDVLISYDENGSYGHPDHIMAHKITVAAFHAAGDPEQFPEAGPAWEPKKLYYTAYRRSIWRKAWEYMQARGDKTPLDDPETDLERYVDDPRTTTAIEISKYLTTKLQSLLEHRTQIAPTWGFLALPEELRGDLLSHEHFSLIESRVSLPEREEYETDLLLGIR</sequence>
<dbReference type="GO" id="GO:0016811">
    <property type="term" value="F:hydrolase activity, acting on carbon-nitrogen (but not peptide) bonds, in linear amides"/>
    <property type="evidence" value="ECO:0007669"/>
    <property type="project" value="TreeGrafter"/>
</dbReference>
<dbReference type="Proteomes" id="UP000050277">
    <property type="component" value="Unassembled WGS sequence"/>
</dbReference>
<dbReference type="PANTHER" id="PTHR12993:SF11">
    <property type="entry name" value="N-ACETYLGLUCOSAMINYL-PHOSPHATIDYLINOSITOL DE-N-ACETYLASE"/>
    <property type="match status" value="1"/>
</dbReference>
<dbReference type="SUPFAM" id="SSF102588">
    <property type="entry name" value="LmbE-like"/>
    <property type="match status" value="1"/>
</dbReference>
<protein>
    <recommendedName>
        <fullName evidence="3">GlcNAc-PI de-N-acetylase</fullName>
    </recommendedName>
</protein>
<gene>
    <name evidence="1" type="ORF">SE18_05760</name>
</gene>
<dbReference type="STRING" id="70996.SE18_05760"/>
<dbReference type="AlphaFoldDB" id="A0A0P6YEK7"/>
<evidence type="ECO:0000313" key="1">
    <source>
        <dbReference type="EMBL" id="KPL90585.1"/>
    </source>
</evidence>
<dbReference type="PATRIC" id="fig|70996.4.peg.5549"/>
<name>A0A0P6YEK7_9CHLR</name>
<accession>A0A0P6YEK7</accession>
<dbReference type="EMBL" id="LGKP01000011">
    <property type="protein sequence ID" value="KPL90585.1"/>
    <property type="molecule type" value="Genomic_DNA"/>
</dbReference>
<keyword evidence="2" id="KW-1185">Reference proteome</keyword>
<comment type="caution">
    <text evidence="1">The sequence shown here is derived from an EMBL/GenBank/DDBJ whole genome shotgun (WGS) entry which is preliminary data.</text>
</comment>
<evidence type="ECO:0000313" key="2">
    <source>
        <dbReference type="Proteomes" id="UP000050277"/>
    </source>
</evidence>
<dbReference type="Gene3D" id="3.40.50.10320">
    <property type="entry name" value="LmbE-like"/>
    <property type="match status" value="1"/>
</dbReference>
<evidence type="ECO:0008006" key="3">
    <source>
        <dbReference type="Google" id="ProtNLM"/>
    </source>
</evidence>
<organism evidence="1 2">
    <name type="scientific">Herpetosiphon geysericola</name>
    <dbReference type="NCBI Taxonomy" id="70996"/>
    <lineage>
        <taxon>Bacteria</taxon>
        <taxon>Bacillati</taxon>
        <taxon>Chloroflexota</taxon>
        <taxon>Chloroflexia</taxon>
        <taxon>Herpetosiphonales</taxon>
        <taxon>Herpetosiphonaceae</taxon>
        <taxon>Herpetosiphon</taxon>
    </lineage>
</organism>